<evidence type="ECO:0000259" key="1">
    <source>
        <dbReference type="PROSITE" id="PS51733"/>
    </source>
</evidence>
<evidence type="ECO:0000313" key="3">
    <source>
        <dbReference type="Proteomes" id="UP000695562"/>
    </source>
</evidence>
<gene>
    <name evidence="2" type="ORF">CYY_000474</name>
</gene>
<dbReference type="Gene3D" id="3.30.930.10">
    <property type="entry name" value="Bira Bifunctional Protein, Domain 2"/>
    <property type="match status" value="1"/>
</dbReference>
<feature type="domain" description="BPL/LPL catalytic" evidence="1">
    <location>
        <begin position="28"/>
        <end position="216"/>
    </location>
</feature>
<protein>
    <recommendedName>
        <fullName evidence="1">BPL/LPL catalytic domain-containing protein</fullName>
    </recommendedName>
</protein>
<dbReference type="InterPro" id="IPR053264">
    <property type="entry name" value="Lipoate-ligase_2_inactive"/>
</dbReference>
<dbReference type="PANTHER" id="PTHR43506:SF1">
    <property type="entry name" value="BPL_LPL CATALYTIC DOMAIN-CONTAINING PROTEIN"/>
    <property type="match status" value="1"/>
</dbReference>
<reference evidence="2" key="1">
    <citation type="submission" date="2020-01" db="EMBL/GenBank/DDBJ databases">
        <title>Development of genomics and gene disruption for Polysphondylium violaceum indicates a role for the polyketide synthase stlB in stalk morphogenesis.</title>
        <authorList>
            <person name="Narita B."/>
            <person name="Kawabe Y."/>
            <person name="Kin K."/>
            <person name="Saito T."/>
            <person name="Gibbs R."/>
            <person name="Kuspa A."/>
            <person name="Muzny D."/>
            <person name="Queller D."/>
            <person name="Richards S."/>
            <person name="Strassman J."/>
            <person name="Sucgang R."/>
            <person name="Worley K."/>
            <person name="Schaap P."/>
        </authorList>
    </citation>
    <scope>NUCLEOTIDE SEQUENCE</scope>
    <source>
        <strain evidence="2">QSvi11</strain>
    </source>
</reference>
<sequence>MTIKLLKLNRYPILKQLQIEEAIYRSPNSGNWVVINKGTPDPTIIVGVTGRADKLVHLEEAKKRNIDTIKRFTGGGTVVTDDDTLFITFIFDQEWFKTIYQAKDYYPRDIMKWSEHFYNNVFNNTNSSNSNHSLAPFSLMEHDYSYGTLKFGGNAQSFSRLKFIHHTSFLYDFKQDNMSALLKHPDKEPEYRKNRDHLSFLCKLKDRFKSQDEIADRVEKQLTQMPKSSIMRDDYHNIDDIKIQQVSIQDALQYLDIPHYKSNQIYDHNNLNWKDLE</sequence>
<evidence type="ECO:0000313" key="2">
    <source>
        <dbReference type="EMBL" id="KAF2078184.1"/>
    </source>
</evidence>
<comment type="caution">
    <text evidence="2">The sequence shown here is derived from an EMBL/GenBank/DDBJ whole genome shotgun (WGS) entry which is preliminary data.</text>
</comment>
<proteinExistence type="predicted"/>
<dbReference type="InterPro" id="IPR004143">
    <property type="entry name" value="BPL_LPL_catalytic"/>
</dbReference>
<dbReference type="EMBL" id="AJWJ01000009">
    <property type="protein sequence ID" value="KAF2078184.1"/>
    <property type="molecule type" value="Genomic_DNA"/>
</dbReference>
<dbReference type="Proteomes" id="UP000695562">
    <property type="component" value="Unassembled WGS sequence"/>
</dbReference>
<organism evidence="2 3">
    <name type="scientific">Polysphondylium violaceum</name>
    <dbReference type="NCBI Taxonomy" id="133409"/>
    <lineage>
        <taxon>Eukaryota</taxon>
        <taxon>Amoebozoa</taxon>
        <taxon>Evosea</taxon>
        <taxon>Eumycetozoa</taxon>
        <taxon>Dictyostelia</taxon>
        <taxon>Dictyosteliales</taxon>
        <taxon>Dictyosteliaceae</taxon>
        <taxon>Polysphondylium</taxon>
    </lineage>
</organism>
<name>A0A8J4Q3I0_9MYCE</name>
<dbReference type="Pfam" id="PF21948">
    <property type="entry name" value="LplA-B_cat"/>
    <property type="match status" value="1"/>
</dbReference>
<dbReference type="AlphaFoldDB" id="A0A8J4Q3I0"/>
<dbReference type="PROSITE" id="PS51733">
    <property type="entry name" value="BPL_LPL_CATALYTIC"/>
    <property type="match status" value="1"/>
</dbReference>
<dbReference type="SUPFAM" id="SSF55681">
    <property type="entry name" value="Class II aaRS and biotin synthetases"/>
    <property type="match status" value="1"/>
</dbReference>
<accession>A0A8J4Q3I0</accession>
<keyword evidence="3" id="KW-1185">Reference proteome</keyword>
<dbReference type="OrthoDB" id="201621at2759"/>
<dbReference type="PANTHER" id="PTHR43506">
    <property type="entry name" value="BIOTIN/LIPOATE A/B PROTEIN LIGASE FAMILY"/>
    <property type="match status" value="1"/>
</dbReference>
<dbReference type="InterPro" id="IPR045864">
    <property type="entry name" value="aa-tRNA-synth_II/BPL/LPL"/>
</dbReference>